<reference evidence="1" key="2">
    <citation type="submission" date="2020-09" db="EMBL/GenBank/DDBJ databases">
        <authorList>
            <person name="Sun Q."/>
            <person name="Kim S."/>
        </authorList>
    </citation>
    <scope>NUCLEOTIDE SEQUENCE</scope>
    <source>
        <strain evidence="1">KCTC 42097</strain>
    </source>
</reference>
<gene>
    <name evidence="1" type="ORF">GCM10010136_09750</name>
</gene>
<dbReference type="EMBL" id="BMZO01000003">
    <property type="protein sequence ID" value="GHC66559.1"/>
    <property type="molecule type" value="Genomic_DNA"/>
</dbReference>
<name>A0A8J3GHI7_9HYPH</name>
<sequence>MRICAEFFIEDAKANALSRNNFFFGAGQTHLKRADPSHDPICFRKKRRKLSLEPERSGGNSVIVVHDVVPIA</sequence>
<evidence type="ECO:0000313" key="1">
    <source>
        <dbReference type="EMBL" id="GHC66559.1"/>
    </source>
</evidence>
<accession>A0A8J3GHI7</accession>
<reference evidence="1" key="1">
    <citation type="journal article" date="2014" name="Int. J. Syst. Evol. Microbiol.">
        <title>Complete genome sequence of Corynebacterium casei LMG S-19264T (=DSM 44701T), isolated from a smear-ripened cheese.</title>
        <authorList>
            <consortium name="US DOE Joint Genome Institute (JGI-PGF)"/>
            <person name="Walter F."/>
            <person name="Albersmeier A."/>
            <person name="Kalinowski J."/>
            <person name="Ruckert C."/>
        </authorList>
    </citation>
    <scope>NUCLEOTIDE SEQUENCE</scope>
    <source>
        <strain evidence="1">KCTC 42097</strain>
    </source>
</reference>
<dbReference type="AlphaFoldDB" id="A0A8J3GHI7"/>
<protein>
    <submittedName>
        <fullName evidence="1">Uncharacterized protein</fullName>
    </submittedName>
</protein>
<dbReference type="Proteomes" id="UP000641137">
    <property type="component" value="Unassembled WGS sequence"/>
</dbReference>
<comment type="caution">
    <text evidence="1">The sequence shown here is derived from an EMBL/GenBank/DDBJ whole genome shotgun (WGS) entry which is preliminary data.</text>
</comment>
<organism evidence="1 2">
    <name type="scientific">Limoniibacter endophyticus</name>
    <dbReference type="NCBI Taxonomy" id="1565040"/>
    <lineage>
        <taxon>Bacteria</taxon>
        <taxon>Pseudomonadati</taxon>
        <taxon>Pseudomonadota</taxon>
        <taxon>Alphaproteobacteria</taxon>
        <taxon>Hyphomicrobiales</taxon>
        <taxon>Bartonellaceae</taxon>
        <taxon>Limoniibacter</taxon>
    </lineage>
</organism>
<proteinExistence type="predicted"/>
<evidence type="ECO:0000313" key="2">
    <source>
        <dbReference type="Proteomes" id="UP000641137"/>
    </source>
</evidence>
<keyword evidence="2" id="KW-1185">Reference proteome</keyword>